<sequence length="77" mass="8585">MSGDFLLTGSVRHSKVVISRGQTARMLDSLLRPTIQSVAPAAACALVNFFARMQLTHTGNWLYTMSAMWTLNSRERI</sequence>
<organism evidence="1 2">
    <name type="scientific">Mycena albidolilacea</name>
    <dbReference type="NCBI Taxonomy" id="1033008"/>
    <lineage>
        <taxon>Eukaryota</taxon>
        <taxon>Fungi</taxon>
        <taxon>Dikarya</taxon>
        <taxon>Basidiomycota</taxon>
        <taxon>Agaricomycotina</taxon>
        <taxon>Agaricomycetes</taxon>
        <taxon>Agaricomycetidae</taxon>
        <taxon>Agaricales</taxon>
        <taxon>Marasmiineae</taxon>
        <taxon>Mycenaceae</taxon>
        <taxon>Mycena</taxon>
    </lineage>
</organism>
<accession>A0AAD7ABA1</accession>
<name>A0AAD7ABA1_9AGAR</name>
<gene>
    <name evidence="1" type="ORF">DFH08DRAFT_955513</name>
</gene>
<dbReference type="EMBL" id="JARIHO010000010">
    <property type="protein sequence ID" value="KAJ7354098.1"/>
    <property type="molecule type" value="Genomic_DNA"/>
</dbReference>
<protein>
    <submittedName>
        <fullName evidence="1">Uncharacterized protein</fullName>
    </submittedName>
</protein>
<evidence type="ECO:0000313" key="2">
    <source>
        <dbReference type="Proteomes" id="UP001218218"/>
    </source>
</evidence>
<proteinExistence type="predicted"/>
<dbReference type="AlphaFoldDB" id="A0AAD7ABA1"/>
<comment type="caution">
    <text evidence="1">The sequence shown here is derived from an EMBL/GenBank/DDBJ whole genome shotgun (WGS) entry which is preliminary data.</text>
</comment>
<reference evidence="1" key="1">
    <citation type="submission" date="2023-03" db="EMBL/GenBank/DDBJ databases">
        <title>Massive genome expansion in bonnet fungi (Mycena s.s.) driven by repeated elements and novel gene families across ecological guilds.</title>
        <authorList>
            <consortium name="Lawrence Berkeley National Laboratory"/>
            <person name="Harder C.B."/>
            <person name="Miyauchi S."/>
            <person name="Viragh M."/>
            <person name="Kuo A."/>
            <person name="Thoen E."/>
            <person name="Andreopoulos B."/>
            <person name="Lu D."/>
            <person name="Skrede I."/>
            <person name="Drula E."/>
            <person name="Henrissat B."/>
            <person name="Morin E."/>
            <person name="Kohler A."/>
            <person name="Barry K."/>
            <person name="LaButti K."/>
            <person name="Morin E."/>
            <person name="Salamov A."/>
            <person name="Lipzen A."/>
            <person name="Mereny Z."/>
            <person name="Hegedus B."/>
            <person name="Baldrian P."/>
            <person name="Stursova M."/>
            <person name="Weitz H."/>
            <person name="Taylor A."/>
            <person name="Grigoriev I.V."/>
            <person name="Nagy L.G."/>
            <person name="Martin F."/>
            <person name="Kauserud H."/>
        </authorList>
    </citation>
    <scope>NUCLEOTIDE SEQUENCE</scope>
    <source>
        <strain evidence="1">CBHHK002</strain>
    </source>
</reference>
<evidence type="ECO:0000313" key="1">
    <source>
        <dbReference type="EMBL" id="KAJ7354098.1"/>
    </source>
</evidence>
<dbReference type="Proteomes" id="UP001218218">
    <property type="component" value="Unassembled WGS sequence"/>
</dbReference>
<keyword evidence="2" id="KW-1185">Reference proteome</keyword>